<protein>
    <submittedName>
        <fullName evidence="4">Porin family protein</fullName>
    </submittedName>
</protein>
<gene>
    <name evidence="4" type="ORF">DPM35_23985</name>
</gene>
<sequence>MISRSRIASALAAIILLPMTPALAADYDPPIYVDQAPDYQPVEVGSGWYLRGDVGYAFSHPFDDTSNNPGFSHSRTLFDGSVGMGYHFNDYLRADLNLGILPSNKFGDSVDTTCSGSTTTTVFDNTSGTITSQVTARPTTQPCKGSSNALNKAYSLMANGYVDLGTYVGITPYIGAGAGVVYDKYASTIGAKNCVTPPPSSVVGNGTTTTTQFNCDDPAGYDGQVSSKASYDFAYSLAAGLSYQVTKNVSVDLGYEYLSIPSARYVAYDNGLFNVHKGVNFQTVKLGLRYDLW</sequence>
<dbReference type="RefSeq" id="WP_112129678.1">
    <property type="nucleotide sequence ID" value="NZ_QMBQ01000007.1"/>
</dbReference>
<proteinExistence type="predicted"/>
<dbReference type="Proteomes" id="UP000251956">
    <property type="component" value="Unassembled WGS sequence"/>
</dbReference>
<dbReference type="Gene3D" id="2.40.160.20">
    <property type="match status" value="1"/>
</dbReference>
<comment type="caution">
    <text evidence="4">The sequence shown here is derived from an EMBL/GenBank/DDBJ whole genome shotgun (WGS) entry which is preliminary data.</text>
</comment>
<evidence type="ECO:0000256" key="1">
    <source>
        <dbReference type="ARBA" id="ARBA00022729"/>
    </source>
</evidence>
<dbReference type="Pfam" id="PF13505">
    <property type="entry name" value="OMP_b-brl"/>
    <property type="match status" value="1"/>
</dbReference>
<dbReference type="InterPro" id="IPR011250">
    <property type="entry name" value="OMP/PagP_B-barrel"/>
</dbReference>
<feature type="signal peptide" evidence="2">
    <location>
        <begin position="1"/>
        <end position="24"/>
    </location>
</feature>
<accession>A0A330GW97</accession>
<feature type="domain" description="Outer membrane protein beta-barrel" evidence="3">
    <location>
        <begin position="46"/>
        <end position="290"/>
    </location>
</feature>
<evidence type="ECO:0000259" key="3">
    <source>
        <dbReference type="Pfam" id="PF13505"/>
    </source>
</evidence>
<reference evidence="4 5" key="1">
    <citation type="submission" date="2018-07" db="EMBL/GenBank/DDBJ databases">
        <title>Diversity of Mesorhizobium strains in Brazil.</title>
        <authorList>
            <person name="Helene L.C.F."/>
            <person name="Dall'Agnol R."/>
            <person name="Delamuta J.R.M."/>
            <person name="Hungria M."/>
        </authorList>
    </citation>
    <scope>NUCLEOTIDE SEQUENCE [LARGE SCALE GENOMIC DNA]</scope>
    <source>
        <strain evidence="4 5">CNPSo 3140</strain>
    </source>
</reference>
<evidence type="ECO:0000256" key="2">
    <source>
        <dbReference type="SAM" id="SignalP"/>
    </source>
</evidence>
<name>A0A330GW97_9HYPH</name>
<dbReference type="EMBL" id="QMBQ01000007">
    <property type="protein sequence ID" value="RAZ73901.1"/>
    <property type="molecule type" value="Genomic_DNA"/>
</dbReference>
<organism evidence="4 5">
    <name type="scientific">Mesorhizobium atlanticum</name>
    <dbReference type="NCBI Taxonomy" id="2233532"/>
    <lineage>
        <taxon>Bacteria</taxon>
        <taxon>Pseudomonadati</taxon>
        <taxon>Pseudomonadota</taxon>
        <taxon>Alphaproteobacteria</taxon>
        <taxon>Hyphomicrobiales</taxon>
        <taxon>Phyllobacteriaceae</taxon>
        <taxon>Mesorhizobium</taxon>
    </lineage>
</organism>
<evidence type="ECO:0000313" key="4">
    <source>
        <dbReference type="EMBL" id="RAZ73901.1"/>
    </source>
</evidence>
<dbReference type="AlphaFoldDB" id="A0A330GW97"/>
<feature type="chain" id="PRO_5016272967" evidence="2">
    <location>
        <begin position="25"/>
        <end position="293"/>
    </location>
</feature>
<evidence type="ECO:0000313" key="5">
    <source>
        <dbReference type="Proteomes" id="UP000251956"/>
    </source>
</evidence>
<keyword evidence="1 2" id="KW-0732">Signal</keyword>
<dbReference type="SUPFAM" id="SSF56925">
    <property type="entry name" value="OMPA-like"/>
    <property type="match status" value="1"/>
</dbReference>
<keyword evidence="5" id="KW-1185">Reference proteome</keyword>
<dbReference type="OrthoDB" id="5643626at2"/>
<dbReference type="InterPro" id="IPR027385">
    <property type="entry name" value="Beta-barrel_OMP"/>
</dbReference>